<reference evidence="1 2" key="1">
    <citation type="submission" date="2015-09" db="EMBL/GenBank/DDBJ databases">
        <authorList>
            <consortium name="Pathogen Informatics"/>
        </authorList>
    </citation>
    <scope>NUCLEOTIDE SEQUENCE [LARGE SCALE GENOMIC DNA]</scope>
    <source>
        <strain evidence="1 2">2789STDY5834966</strain>
    </source>
</reference>
<dbReference type="OrthoDB" id="9783788at2"/>
<evidence type="ECO:0000313" key="2">
    <source>
        <dbReference type="Proteomes" id="UP000095390"/>
    </source>
</evidence>
<proteinExistence type="predicted"/>
<name>A0A173UDL3_9FIRM</name>
<evidence type="ECO:0000313" key="1">
    <source>
        <dbReference type="EMBL" id="CUN13112.1"/>
    </source>
</evidence>
<protein>
    <submittedName>
        <fullName evidence="1">Uncharacterized protein</fullName>
    </submittedName>
</protein>
<dbReference type="EMBL" id="CYYC01000034">
    <property type="protein sequence ID" value="CUN13112.1"/>
    <property type="molecule type" value="Genomic_DNA"/>
</dbReference>
<dbReference type="Proteomes" id="UP000095390">
    <property type="component" value="Unassembled WGS sequence"/>
</dbReference>
<accession>A0A173UDL3</accession>
<sequence>MPEYTWDMKGYASKYGFYTSENLSRREAERTLQLEPEPPKESDLNNYIIQAQQQKDLRYLSFFLHHYEKMLNGRIYSFWRSDSNERYDPERFLDYKTTCVVAVIERFSDYNPSTGADFTTYLYPFITDALLSCRMLEESWSVDSLDQYKKIRGIAWKYRTSGENTKKTISEYAAEKNCKQETAAEYLNAAKGIRNRQSFYVSRQDEDSEETGEDVSRDDYWDYAEILWNGIKAEAIQKAFDALDYREQTLLEKRNAICMRCGRVSPMSGRSSFEELATLFEGSGTSGAERAYRKALDKLTTILVEEGILHAVRLKRKNITRKKKEIATAIYLYQVDYDGEWGEIYFDFVNRTTEIRKLAEWDRMISKVFSKKAICYIQTHPLLVNLKEIVISFSL</sequence>
<organism evidence="1 2">
    <name type="scientific">Anaerobutyricum hallii</name>
    <dbReference type="NCBI Taxonomy" id="39488"/>
    <lineage>
        <taxon>Bacteria</taxon>
        <taxon>Bacillati</taxon>
        <taxon>Bacillota</taxon>
        <taxon>Clostridia</taxon>
        <taxon>Lachnospirales</taxon>
        <taxon>Lachnospiraceae</taxon>
        <taxon>Anaerobutyricum</taxon>
    </lineage>
</organism>
<dbReference type="AlphaFoldDB" id="A0A173UDL3"/>
<gene>
    <name evidence="1" type="ORF">ERS852578_02376</name>
</gene>
<dbReference type="RefSeq" id="WP_055183151.1">
    <property type="nucleotide sequence ID" value="NZ_CYYC01000034.1"/>
</dbReference>